<dbReference type="VEuPathDB" id="AmoebaDB:KM1_097410"/>
<evidence type="ECO:0000259" key="5">
    <source>
        <dbReference type="Pfam" id="PF03131"/>
    </source>
</evidence>
<evidence type="ECO:0000256" key="1">
    <source>
        <dbReference type="ARBA" id="ARBA00023015"/>
    </source>
</evidence>
<keyword evidence="2" id="KW-0238">DNA-binding</keyword>
<proteinExistence type="predicted"/>
<keyword evidence="4" id="KW-0175">Coiled coil</keyword>
<accession>A0A5K1UGK9</accession>
<dbReference type="CDD" id="cd14686">
    <property type="entry name" value="bZIP"/>
    <property type="match status" value="1"/>
</dbReference>
<dbReference type="VEuPathDB" id="AmoebaDB:EHI_004480"/>
<dbReference type="VEuPathDB" id="AmoebaDB:EHI8A_210610"/>
<evidence type="ECO:0000313" key="7">
    <source>
        <dbReference type="Proteomes" id="UP000078387"/>
    </source>
</evidence>
<evidence type="ECO:0000256" key="2">
    <source>
        <dbReference type="ARBA" id="ARBA00023125"/>
    </source>
</evidence>
<dbReference type="Pfam" id="PF03131">
    <property type="entry name" value="bZIP_Maf"/>
    <property type="match status" value="1"/>
</dbReference>
<feature type="coiled-coil region" evidence="4">
    <location>
        <begin position="95"/>
        <end position="132"/>
    </location>
</feature>
<dbReference type="AlphaFoldDB" id="A0A5K1UGK9"/>
<feature type="domain" description="Basic leucine zipper" evidence="5">
    <location>
        <begin position="42"/>
        <end position="118"/>
    </location>
</feature>
<reference evidence="6 7" key="1">
    <citation type="submission" date="2016-05" db="EMBL/GenBank/DDBJ databases">
        <title>First whole genome sequencing of Entamoeba histolytica HM1:IMSS-clone-6.</title>
        <authorList>
            <person name="Mukherjee Avik.K."/>
            <person name="Izumyama S."/>
            <person name="Nakada-Tsukui K."/>
            <person name="Nozaki T."/>
        </authorList>
    </citation>
    <scope>NUCLEOTIDE SEQUENCE [LARGE SCALE GENOMIC DNA]</scope>
    <source>
        <strain evidence="6 7">HM1:IMSS clone 6</strain>
    </source>
</reference>
<dbReference type="GO" id="GO:0003677">
    <property type="term" value="F:DNA binding"/>
    <property type="evidence" value="ECO:0007669"/>
    <property type="project" value="UniProtKB-KW"/>
</dbReference>
<dbReference type="VEuPathDB" id="AmoebaDB:EHI5A_080160"/>
<evidence type="ECO:0000313" key="6">
    <source>
        <dbReference type="EMBL" id="GAT93969.1"/>
    </source>
</evidence>
<organism evidence="6 7">
    <name type="scientific">Entamoeba histolytica</name>
    <dbReference type="NCBI Taxonomy" id="5759"/>
    <lineage>
        <taxon>Eukaryota</taxon>
        <taxon>Amoebozoa</taxon>
        <taxon>Evosea</taxon>
        <taxon>Archamoebae</taxon>
        <taxon>Mastigamoebida</taxon>
        <taxon>Entamoebidae</taxon>
        <taxon>Entamoeba</taxon>
    </lineage>
</organism>
<keyword evidence="1" id="KW-0805">Transcription regulation</keyword>
<name>A0A5K1UGK9_ENTHI</name>
<sequence length="136" mass="16114">MDSAYNPFNIHQGEEKSGNSIIVCNGKPIKTNLHNLLEINILKTMHRDEFNEYQRKIKQFRQLTEEERNILKGVERKIKAQESLRKCRIKKKEEILTMEKEIALMKRKTSELQKENDQIADILSECENCRNNIILK</sequence>
<dbReference type="InterPro" id="IPR004826">
    <property type="entry name" value="bZIP_Maf"/>
</dbReference>
<comment type="caution">
    <text evidence="6">The sequence shown here is derived from an EMBL/GenBank/DDBJ whole genome shotgun (WGS) entry which is preliminary data.</text>
</comment>
<evidence type="ECO:0000256" key="4">
    <source>
        <dbReference type="SAM" id="Coils"/>
    </source>
</evidence>
<gene>
    <name evidence="6" type="ORF">CL6EHI_004480</name>
</gene>
<dbReference type="VEuPathDB" id="AmoebaDB:EHI7A_181380"/>
<evidence type="ECO:0000256" key="3">
    <source>
        <dbReference type="ARBA" id="ARBA00023163"/>
    </source>
</evidence>
<dbReference type="Gene3D" id="1.20.5.170">
    <property type="match status" value="1"/>
</dbReference>
<dbReference type="GO" id="GO:0006355">
    <property type="term" value="P:regulation of DNA-templated transcription"/>
    <property type="evidence" value="ECO:0007669"/>
    <property type="project" value="InterPro"/>
</dbReference>
<dbReference type="OMA" id="RTMHKDE"/>
<keyword evidence="3" id="KW-0804">Transcription</keyword>
<dbReference type="Proteomes" id="UP000078387">
    <property type="component" value="Unassembled WGS sequence"/>
</dbReference>
<dbReference type="EMBL" id="BDEQ01000001">
    <property type="protein sequence ID" value="GAT93969.1"/>
    <property type="molecule type" value="Genomic_DNA"/>
</dbReference>
<protein>
    <recommendedName>
        <fullName evidence="5">Basic leucine zipper domain-containing protein</fullName>
    </recommendedName>
</protein>